<dbReference type="OrthoDB" id="435881at2759"/>
<evidence type="ECO:0000313" key="4">
    <source>
        <dbReference type="Proteomes" id="UP000812287"/>
    </source>
</evidence>
<evidence type="ECO:0000313" key="3">
    <source>
        <dbReference type="EMBL" id="KAG7446835.1"/>
    </source>
</evidence>
<dbReference type="GeneID" id="66105450"/>
<evidence type="ECO:0000259" key="2">
    <source>
        <dbReference type="Pfam" id="PF03441"/>
    </source>
</evidence>
<protein>
    <recommendedName>
        <fullName evidence="2">Cryptochrome/DNA photolyase FAD-binding domain-containing protein</fullName>
    </recommendedName>
</protein>
<feature type="domain" description="Cryptochrome/DNA photolyase FAD-binding" evidence="2">
    <location>
        <begin position="16"/>
        <end position="39"/>
    </location>
</feature>
<accession>A0A9P7VUS0</accession>
<feature type="region of interest" description="Disordered" evidence="1">
    <location>
        <begin position="1"/>
        <end position="21"/>
    </location>
</feature>
<dbReference type="Proteomes" id="UP000812287">
    <property type="component" value="Unassembled WGS sequence"/>
</dbReference>
<dbReference type="RefSeq" id="XP_043040335.1">
    <property type="nucleotide sequence ID" value="XM_043183153.1"/>
</dbReference>
<reference evidence="3" key="1">
    <citation type="submission" date="2020-11" db="EMBL/GenBank/DDBJ databases">
        <title>Adaptations for nitrogen fixation in a non-lichenized fungal sporocarp promotes dispersal by wood-feeding termites.</title>
        <authorList>
            <consortium name="DOE Joint Genome Institute"/>
            <person name="Koch R.A."/>
            <person name="Yoon G."/>
            <person name="Arayal U."/>
            <person name="Lail K."/>
            <person name="Amirebrahimi M."/>
            <person name="Labutti K."/>
            <person name="Lipzen A."/>
            <person name="Riley R."/>
            <person name="Barry K."/>
            <person name="Henrissat B."/>
            <person name="Grigoriev I.V."/>
            <person name="Herr J.R."/>
            <person name="Aime M.C."/>
        </authorList>
    </citation>
    <scope>NUCLEOTIDE SEQUENCE</scope>
    <source>
        <strain evidence="3">MCA 3950</strain>
    </source>
</reference>
<organism evidence="3 4">
    <name type="scientific">Guyanagaster necrorhizus</name>
    <dbReference type="NCBI Taxonomy" id="856835"/>
    <lineage>
        <taxon>Eukaryota</taxon>
        <taxon>Fungi</taxon>
        <taxon>Dikarya</taxon>
        <taxon>Basidiomycota</taxon>
        <taxon>Agaricomycotina</taxon>
        <taxon>Agaricomycetes</taxon>
        <taxon>Agaricomycetidae</taxon>
        <taxon>Agaricales</taxon>
        <taxon>Marasmiineae</taxon>
        <taxon>Physalacriaceae</taxon>
        <taxon>Guyanagaster</taxon>
    </lineage>
</organism>
<dbReference type="InterPro" id="IPR005101">
    <property type="entry name" value="Cryptochr/Photolyase_FAD-bd"/>
</dbReference>
<dbReference type="SUPFAM" id="SSF48173">
    <property type="entry name" value="Cryptochrome/photolyase FAD-binding domain"/>
    <property type="match status" value="1"/>
</dbReference>
<gene>
    <name evidence="3" type="ORF">BT62DRAFT_893636</name>
</gene>
<sequence length="62" mass="7190">MLTERRSNSRPRGEGESEDRLLTWKEGRTGFPWTDAIMRPSSRPTLRGWRIMSSALLDEALK</sequence>
<dbReference type="Pfam" id="PF03441">
    <property type="entry name" value="FAD_binding_7"/>
    <property type="match status" value="1"/>
</dbReference>
<dbReference type="AlphaFoldDB" id="A0A9P7VUS0"/>
<comment type="caution">
    <text evidence="3">The sequence shown here is derived from an EMBL/GenBank/DDBJ whole genome shotgun (WGS) entry which is preliminary data.</text>
</comment>
<proteinExistence type="predicted"/>
<dbReference type="Gene3D" id="1.10.579.10">
    <property type="entry name" value="DNA Cyclobutane Dipyrimidine Photolyase, subunit A, domain 3"/>
    <property type="match status" value="1"/>
</dbReference>
<dbReference type="InterPro" id="IPR036134">
    <property type="entry name" value="Crypto/Photolyase_FAD-like_sf"/>
</dbReference>
<dbReference type="EMBL" id="MU250533">
    <property type="protein sequence ID" value="KAG7446835.1"/>
    <property type="molecule type" value="Genomic_DNA"/>
</dbReference>
<evidence type="ECO:0000256" key="1">
    <source>
        <dbReference type="SAM" id="MobiDB-lite"/>
    </source>
</evidence>
<name>A0A9P7VUS0_9AGAR</name>
<keyword evidence="4" id="KW-1185">Reference proteome</keyword>